<dbReference type="PANTHER" id="PTHR11101:SF80">
    <property type="entry name" value="PHOSPHATE TRANSPORTER"/>
    <property type="match status" value="1"/>
</dbReference>
<protein>
    <submittedName>
        <fullName evidence="7">Inorganic phosphate transporter</fullName>
    </submittedName>
</protein>
<dbReference type="AlphaFoldDB" id="A0A4S4G7B9"/>
<dbReference type="GO" id="GO:0035435">
    <property type="term" value="P:phosphate ion transmembrane transport"/>
    <property type="evidence" value="ECO:0007669"/>
    <property type="project" value="TreeGrafter"/>
</dbReference>
<keyword evidence="2" id="KW-0813">Transport</keyword>
<reference evidence="7 8" key="1">
    <citation type="submission" date="2019-04" db="EMBL/GenBank/DDBJ databases">
        <title>Microbes associate with the intestines of laboratory mice.</title>
        <authorList>
            <person name="Navarre W."/>
            <person name="Wong E."/>
            <person name="Huang K.C."/>
            <person name="Tropini C."/>
            <person name="Ng K."/>
            <person name="Yu B."/>
        </authorList>
    </citation>
    <scope>NUCLEOTIDE SEQUENCE [LARGE SCALE GENOMIC DNA]</scope>
    <source>
        <strain evidence="7 8">NM80_B27</strain>
    </source>
</reference>
<feature type="transmembrane region" description="Helical" evidence="6">
    <location>
        <begin position="271"/>
        <end position="293"/>
    </location>
</feature>
<dbReference type="Pfam" id="PF01384">
    <property type="entry name" value="PHO4"/>
    <property type="match status" value="1"/>
</dbReference>
<evidence type="ECO:0000256" key="1">
    <source>
        <dbReference type="ARBA" id="ARBA00004141"/>
    </source>
</evidence>
<evidence type="ECO:0000256" key="4">
    <source>
        <dbReference type="ARBA" id="ARBA00022989"/>
    </source>
</evidence>
<dbReference type="RefSeq" id="WP_136432326.1">
    <property type="nucleotide sequence ID" value="NZ_CAQROT010000018.1"/>
</dbReference>
<feature type="transmembrane region" description="Helical" evidence="6">
    <location>
        <begin position="122"/>
        <end position="140"/>
    </location>
</feature>
<evidence type="ECO:0000313" key="8">
    <source>
        <dbReference type="Proteomes" id="UP000308978"/>
    </source>
</evidence>
<feature type="transmembrane region" description="Helical" evidence="6">
    <location>
        <begin position="329"/>
        <end position="348"/>
    </location>
</feature>
<name>A0A4S4G7B9_9ACTN</name>
<feature type="transmembrane region" description="Helical" evidence="6">
    <location>
        <begin position="55"/>
        <end position="82"/>
    </location>
</feature>
<gene>
    <name evidence="7" type="ORF">E5986_00330</name>
</gene>
<feature type="transmembrane region" description="Helical" evidence="6">
    <location>
        <begin position="212"/>
        <end position="231"/>
    </location>
</feature>
<feature type="transmembrane region" description="Helical" evidence="6">
    <location>
        <begin position="152"/>
        <end position="170"/>
    </location>
</feature>
<keyword evidence="5 6" id="KW-0472">Membrane</keyword>
<dbReference type="EMBL" id="SSTJ01000001">
    <property type="protein sequence ID" value="THG38781.1"/>
    <property type="molecule type" value="Genomic_DNA"/>
</dbReference>
<comment type="caution">
    <text evidence="7">The sequence shown here is derived from an EMBL/GenBank/DDBJ whole genome shotgun (WGS) entry which is preliminary data.</text>
</comment>
<evidence type="ECO:0000256" key="6">
    <source>
        <dbReference type="SAM" id="Phobius"/>
    </source>
</evidence>
<proteinExistence type="predicted"/>
<dbReference type="Proteomes" id="UP000308978">
    <property type="component" value="Unassembled WGS sequence"/>
</dbReference>
<feature type="transmembrane region" description="Helical" evidence="6">
    <location>
        <begin position="12"/>
        <end position="34"/>
    </location>
</feature>
<sequence length="351" mass="37409">MTIEWTFFLSELMQNPILMVVTLLNIGVIVVNGATDAPNAIATAVSTRAMKPRHAIIMAAVFNFLGLLLVSLVSTAVAHTIFSMVDFGGDSHQALTALMAAMVAIIVWGAAAWWFGIPTSQSHSLIAGLTGAAIAVQGSLDAINGAEWMKVVYGILLSTLLGFGLGWINYKIIGRLFRNADRARANRFFKWAQVGSGAAVAFMHGAQDGQKFMSIFMLAIMMTAGMGMDLSGVVMPMWLMIFCAFNMGFGTAVGGERIIKSVGMDMVKLEAFQGFAASLSTFVSLFLATFGGLPVSTTHTNTTAIMGVGAAKSPKSVKWSIAIDMVKTWVLTFPGCGILGYICAKLFLMIL</sequence>
<organism evidence="7 8">
    <name type="scientific">Adlercreutzia caecimuris</name>
    <dbReference type="NCBI Taxonomy" id="671266"/>
    <lineage>
        <taxon>Bacteria</taxon>
        <taxon>Bacillati</taxon>
        <taxon>Actinomycetota</taxon>
        <taxon>Coriobacteriia</taxon>
        <taxon>Eggerthellales</taxon>
        <taxon>Eggerthellaceae</taxon>
        <taxon>Adlercreutzia</taxon>
    </lineage>
</organism>
<evidence type="ECO:0000256" key="5">
    <source>
        <dbReference type="ARBA" id="ARBA00023136"/>
    </source>
</evidence>
<comment type="subcellular location">
    <subcellularLocation>
        <location evidence="1">Membrane</location>
        <topology evidence="1">Multi-pass membrane protein</topology>
    </subcellularLocation>
</comment>
<dbReference type="GO" id="GO:0016020">
    <property type="term" value="C:membrane"/>
    <property type="evidence" value="ECO:0007669"/>
    <property type="project" value="UniProtKB-SubCell"/>
</dbReference>
<keyword evidence="3 6" id="KW-0812">Transmembrane</keyword>
<dbReference type="GO" id="GO:0005315">
    <property type="term" value="F:phosphate transmembrane transporter activity"/>
    <property type="evidence" value="ECO:0007669"/>
    <property type="project" value="InterPro"/>
</dbReference>
<dbReference type="PANTHER" id="PTHR11101">
    <property type="entry name" value="PHOSPHATE TRANSPORTER"/>
    <property type="match status" value="1"/>
</dbReference>
<evidence type="ECO:0000313" key="7">
    <source>
        <dbReference type="EMBL" id="THG38781.1"/>
    </source>
</evidence>
<evidence type="ECO:0000256" key="3">
    <source>
        <dbReference type="ARBA" id="ARBA00022692"/>
    </source>
</evidence>
<dbReference type="InterPro" id="IPR001204">
    <property type="entry name" value="Phos_transporter"/>
</dbReference>
<accession>A0A4S4G7B9</accession>
<feature type="transmembrane region" description="Helical" evidence="6">
    <location>
        <begin position="237"/>
        <end position="259"/>
    </location>
</feature>
<keyword evidence="4 6" id="KW-1133">Transmembrane helix</keyword>
<feature type="transmembrane region" description="Helical" evidence="6">
    <location>
        <begin position="94"/>
        <end position="115"/>
    </location>
</feature>
<evidence type="ECO:0000256" key="2">
    <source>
        <dbReference type="ARBA" id="ARBA00022448"/>
    </source>
</evidence>